<evidence type="ECO:0000313" key="3">
    <source>
        <dbReference type="EMBL" id="KAK3305739.1"/>
    </source>
</evidence>
<reference evidence="3" key="2">
    <citation type="submission" date="2023-06" db="EMBL/GenBank/DDBJ databases">
        <authorList>
            <consortium name="Lawrence Berkeley National Laboratory"/>
            <person name="Mondo S.J."/>
            <person name="Hensen N."/>
            <person name="Bonometti L."/>
            <person name="Westerberg I."/>
            <person name="Brannstrom I.O."/>
            <person name="Guillou S."/>
            <person name="Cros-Aarteil S."/>
            <person name="Calhoun S."/>
            <person name="Haridas S."/>
            <person name="Kuo A."/>
            <person name="Pangilinan J."/>
            <person name="Riley R."/>
            <person name="Labutti K."/>
            <person name="Andreopoulos B."/>
            <person name="Lipzen A."/>
            <person name="Chen C."/>
            <person name="Yanf M."/>
            <person name="Daum C."/>
            <person name="Ng V."/>
            <person name="Clum A."/>
            <person name="Steindorff A."/>
            <person name="Ohm R."/>
            <person name="Martin F."/>
            <person name="Silar P."/>
            <person name="Natvig D."/>
            <person name="Lalanne C."/>
            <person name="Gautier V."/>
            <person name="Ament-Velasquez S.L."/>
            <person name="Kruys A."/>
            <person name="Hutchinson M.I."/>
            <person name="Powell A.J."/>
            <person name="Barry K."/>
            <person name="Miller A.N."/>
            <person name="Grigoriev I.V."/>
            <person name="Debuchy R."/>
            <person name="Gladieux P."/>
            <person name="Thoren M.H."/>
            <person name="Johannesson H."/>
        </authorList>
    </citation>
    <scope>NUCLEOTIDE SEQUENCE</scope>
    <source>
        <strain evidence="3">CBS 333.67</strain>
    </source>
</reference>
<dbReference type="GeneID" id="87881467"/>
<evidence type="ECO:0000256" key="1">
    <source>
        <dbReference type="ARBA" id="ARBA00034127"/>
    </source>
</evidence>
<dbReference type="InterPro" id="IPR038356">
    <property type="entry name" value="Tma16_sf"/>
</dbReference>
<comment type="similarity">
    <text evidence="1">Belongs to the TMA16 family.</text>
</comment>
<accession>A0AAJ0GTA4</accession>
<feature type="region of interest" description="Disordered" evidence="2">
    <location>
        <begin position="1"/>
        <end position="35"/>
    </location>
</feature>
<dbReference type="InterPro" id="IPR021346">
    <property type="entry name" value="Tma16"/>
</dbReference>
<dbReference type="EMBL" id="JAUDZG010000004">
    <property type="protein sequence ID" value="KAK3305739.1"/>
    <property type="molecule type" value="Genomic_DNA"/>
</dbReference>
<evidence type="ECO:0000313" key="4">
    <source>
        <dbReference type="Proteomes" id="UP001273166"/>
    </source>
</evidence>
<dbReference type="RefSeq" id="XP_062721519.1">
    <property type="nucleotide sequence ID" value="XM_062862638.1"/>
</dbReference>
<reference evidence="3" key="1">
    <citation type="journal article" date="2023" name="Mol. Phylogenet. Evol.">
        <title>Genome-scale phylogeny and comparative genomics of the fungal order Sordariales.</title>
        <authorList>
            <person name="Hensen N."/>
            <person name="Bonometti L."/>
            <person name="Westerberg I."/>
            <person name="Brannstrom I.O."/>
            <person name="Guillou S."/>
            <person name="Cros-Aarteil S."/>
            <person name="Calhoun S."/>
            <person name="Haridas S."/>
            <person name="Kuo A."/>
            <person name="Mondo S."/>
            <person name="Pangilinan J."/>
            <person name="Riley R."/>
            <person name="LaButti K."/>
            <person name="Andreopoulos B."/>
            <person name="Lipzen A."/>
            <person name="Chen C."/>
            <person name="Yan M."/>
            <person name="Daum C."/>
            <person name="Ng V."/>
            <person name="Clum A."/>
            <person name="Steindorff A."/>
            <person name="Ohm R.A."/>
            <person name="Martin F."/>
            <person name="Silar P."/>
            <person name="Natvig D.O."/>
            <person name="Lalanne C."/>
            <person name="Gautier V."/>
            <person name="Ament-Velasquez S.L."/>
            <person name="Kruys A."/>
            <person name="Hutchinson M.I."/>
            <person name="Powell A.J."/>
            <person name="Barry K."/>
            <person name="Miller A.N."/>
            <person name="Grigoriev I.V."/>
            <person name="Debuchy R."/>
            <person name="Gladieux P."/>
            <person name="Hiltunen Thoren M."/>
            <person name="Johannesson H."/>
        </authorList>
    </citation>
    <scope>NUCLEOTIDE SEQUENCE</scope>
    <source>
        <strain evidence="3">CBS 333.67</strain>
    </source>
</reference>
<dbReference type="AlphaFoldDB" id="A0AAJ0GTA4"/>
<comment type="caution">
    <text evidence="3">The sequence shown here is derived from an EMBL/GenBank/DDBJ whole genome shotgun (WGS) entry which is preliminary data.</text>
</comment>
<gene>
    <name evidence="3" type="ORF">B0T15DRAFT_207939</name>
</gene>
<dbReference type="Proteomes" id="UP001273166">
    <property type="component" value="Unassembled WGS sequence"/>
</dbReference>
<name>A0AAJ0GTA4_9PEZI</name>
<dbReference type="GO" id="GO:0005634">
    <property type="term" value="C:nucleus"/>
    <property type="evidence" value="ECO:0007669"/>
    <property type="project" value="TreeGrafter"/>
</dbReference>
<evidence type="ECO:0000256" key="2">
    <source>
        <dbReference type="SAM" id="MobiDB-lite"/>
    </source>
</evidence>
<dbReference type="Gene3D" id="1.20.1440.170">
    <property type="entry name" value="Translation machinery-associated protein 16-like"/>
    <property type="match status" value="1"/>
</dbReference>
<keyword evidence="4" id="KW-1185">Reference proteome</keyword>
<dbReference type="Pfam" id="PF11176">
    <property type="entry name" value="Tma16"/>
    <property type="match status" value="1"/>
</dbReference>
<feature type="compositionally biased region" description="Basic and acidic residues" evidence="2">
    <location>
        <begin position="18"/>
        <end position="30"/>
    </location>
</feature>
<dbReference type="PANTHER" id="PTHR13349">
    <property type="entry name" value="TRANSLATION MACHINERY-ASSOCIATED PROTEIN 16"/>
    <property type="match status" value="1"/>
</dbReference>
<protein>
    <submittedName>
        <fullName evidence="3">Translation machinery-associated protein 16</fullName>
    </submittedName>
</protein>
<organism evidence="3 4">
    <name type="scientific">Chaetomium strumarium</name>
    <dbReference type="NCBI Taxonomy" id="1170767"/>
    <lineage>
        <taxon>Eukaryota</taxon>
        <taxon>Fungi</taxon>
        <taxon>Dikarya</taxon>
        <taxon>Ascomycota</taxon>
        <taxon>Pezizomycotina</taxon>
        <taxon>Sordariomycetes</taxon>
        <taxon>Sordariomycetidae</taxon>
        <taxon>Sordariales</taxon>
        <taxon>Chaetomiaceae</taxon>
        <taxon>Chaetomium</taxon>
    </lineage>
</organism>
<dbReference type="PANTHER" id="PTHR13349:SF2">
    <property type="entry name" value="TRANSLATION MACHINERY-ASSOCIATED PROTEIN 16"/>
    <property type="match status" value="1"/>
</dbReference>
<proteinExistence type="inferred from homology"/>
<sequence>MAKTLEKTRKQIAKKRNGKLEALHEHSRDSKRLHRAQVRDDRLEKIAEARRKRDQPLLARVAFFQDFVREHGNKPLDLEVIQSKINEFVHQHDDEYETAKKARRPGRPPSTREDLLKMKILALDKEYRDGFYMPDLSTETNVQLLSRFEGSWSYLTNLAWVKISASGSIKPSSFPPQSL</sequence>